<protein>
    <submittedName>
        <fullName evidence="1">Uncharacterized protein</fullName>
    </submittedName>
</protein>
<keyword evidence="2" id="KW-1185">Reference proteome</keyword>
<name>A0A202B343_CHRVL</name>
<dbReference type="Proteomes" id="UP000196342">
    <property type="component" value="Unassembled WGS sequence"/>
</dbReference>
<accession>A0A202B343</accession>
<reference evidence="1 2" key="1">
    <citation type="submission" date="2017-05" db="EMBL/GenBank/DDBJ databases">
        <title>Chromobacterium violaceum GHPS1 isolated from Hydrocarbon polluted soil in French Guiana display an awesome secondary metabolite arsenal and a battery of drug and heavy-metal-resistance and detoxification of xenobiotics proteins.</title>
        <authorList>
            <person name="Belbahri L."/>
        </authorList>
    </citation>
    <scope>NUCLEOTIDE SEQUENCE [LARGE SCALE GENOMIC DNA]</scope>
    <source>
        <strain evidence="1 2">GHPS1</strain>
    </source>
</reference>
<proteinExistence type="predicted"/>
<organism evidence="1 2">
    <name type="scientific">Chromobacterium violaceum</name>
    <dbReference type="NCBI Taxonomy" id="536"/>
    <lineage>
        <taxon>Bacteria</taxon>
        <taxon>Pseudomonadati</taxon>
        <taxon>Pseudomonadota</taxon>
        <taxon>Betaproteobacteria</taxon>
        <taxon>Neisseriales</taxon>
        <taxon>Chromobacteriaceae</taxon>
        <taxon>Chromobacterium</taxon>
    </lineage>
</organism>
<dbReference type="AlphaFoldDB" id="A0A202B343"/>
<comment type="caution">
    <text evidence="1">The sequence shown here is derived from an EMBL/GenBank/DDBJ whole genome shotgun (WGS) entry which is preliminary data.</text>
</comment>
<dbReference type="RefSeq" id="WP_087698750.1">
    <property type="nucleotide sequence ID" value="NZ_NHOO01000025.1"/>
</dbReference>
<evidence type="ECO:0000313" key="2">
    <source>
        <dbReference type="Proteomes" id="UP000196342"/>
    </source>
</evidence>
<evidence type="ECO:0000313" key="1">
    <source>
        <dbReference type="EMBL" id="OVE45924.1"/>
    </source>
</evidence>
<dbReference type="EMBL" id="NHOO01000025">
    <property type="protein sequence ID" value="OVE45924.1"/>
    <property type="molecule type" value="Genomic_DNA"/>
</dbReference>
<sequence>MDTNTPIPYTIDQLSENLDHALRAIKSGQPTMWEAKQIAQHFRDVFVDQTRDLFPPHEGREMGVAGKLAVVQELELALDRLRVIGVSPKTRLRDIPSLDTALRHSLDEAAAGRPGGISFR</sequence>
<gene>
    <name evidence="1" type="ORF">CBW21_21020</name>
</gene>